<proteinExistence type="predicted"/>
<dbReference type="SMART" id="SM00858">
    <property type="entry name" value="SAF"/>
    <property type="match status" value="1"/>
</dbReference>
<feature type="region of interest" description="Disordered" evidence="1">
    <location>
        <begin position="24"/>
        <end position="53"/>
    </location>
</feature>
<keyword evidence="2" id="KW-0812">Transmembrane</keyword>
<dbReference type="InterPro" id="IPR013974">
    <property type="entry name" value="SAF"/>
</dbReference>
<reference evidence="4 5" key="1">
    <citation type="submission" date="2019-04" db="EMBL/GenBank/DDBJ databases">
        <title>Microbes associate with the intestines of laboratory mice.</title>
        <authorList>
            <person name="Navarre W."/>
            <person name="Wong E."/>
            <person name="Huang K.C."/>
            <person name="Tropini C."/>
            <person name="Ng K."/>
            <person name="Yu B."/>
        </authorList>
    </citation>
    <scope>NUCLEOTIDE SEQUENCE [LARGE SCALE GENOMIC DNA]</scope>
    <source>
        <strain evidence="4 5">NM87_A27A</strain>
    </source>
</reference>
<evidence type="ECO:0000313" key="4">
    <source>
        <dbReference type="EMBL" id="THG24417.1"/>
    </source>
</evidence>
<keyword evidence="2" id="KW-0472">Membrane</keyword>
<evidence type="ECO:0000256" key="2">
    <source>
        <dbReference type="SAM" id="Phobius"/>
    </source>
</evidence>
<name>A0A4V3WRI7_9BIFI</name>
<feature type="domain" description="SAF" evidence="3">
    <location>
        <begin position="162"/>
        <end position="224"/>
    </location>
</feature>
<dbReference type="Gene3D" id="3.90.1210.10">
    <property type="entry name" value="Antifreeze-like/N-acetylneuraminic acid synthase C-terminal domain"/>
    <property type="match status" value="1"/>
</dbReference>
<dbReference type="EMBL" id="SSTF01000027">
    <property type="protein sequence ID" value="THG24417.1"/>
    <property type="molecule type" value="Genomic_DNA"/>
</dbReference>
<evidence type="ECO:0000256" key="1">
    <source>
        <dbReference type="SAM" id="MobiDB-lite"/>
    </source>
</evidence>
<evidence type="ECO:0000313" key="5">
    <source>
        <dbReference type="Proteomes" id="UP000306798"/>
    </source>
</evidence>
<dbReference type="Pfam" id="PF08666">
    <property type="entry name" value="SAF"/>
    <property type="match status" value="1"/>
</dbReference>
<feature type="region of interest" description="Disordered" evidence="1">
    <location>
        <begin position="65"/>
        <end position="86"/>
    </location>
</feature>
<sequence length="322" mass="34392">MLRSPHAPSAGMRRCTRCIRPCRSRSRAAGSTAPTRGRRSKAATARSRGPGHRCVDTRARIHNRGCHRSGYPHATRQPGRPTTPPARAWHPCAHKVIMEHMVTLFHMHARPPREQNGARSWFARTPHGRLMQRRTRRLLAAVCAALGVICALECVLSAVATQPVVVAERGIARGTIITAADVRLEQVPDHAALRGALHATSDAVDALAQVDVGAGDVLLPSMVGTRPTVTEGHTVIDVRLGDQQEPFPTGTSIQLASVVGCDEPETTLCTLSTQAVVMAAAHLDDATGMHVTPVAMPADDAVRVLAAQNEGPIIAVQGRPQP</sequence>
<gene>
    <name evidence="4" type="ORF">E5991_08220</name>
</gene>
<dbReference type="Proteomes" id="UP000306798">
    <property type="component" value="Unassembled WGS sequence"/>
</dbReference>
<protein>
    <recommendedName>
        <fullName evidence="3">SAF domain-containing protein</fullName>
    </recommendedName>
</protein>
<keyword evidence="2" id="KW-1133">Transmembrane helix</keyword>
<evidence type="ECO:0000259" key="3">
    <source>
        <dbReference type="SMART" id="SM00858"/>
    </source>
</evidence>
<comment type="caution">
    <text evidence="4">The sequence shown here is derived from an EMBL/GenBank/DDBJ whole genome shotgun (WGS) entry which is preliminary data.</text>
</comment>
<dbReference type="CDD" id="cd11614">
    <property type="entry name" value="SAF_CpaB_FlgA_like"/>
    <property type="match status" value="1"/>
</dbReference>
<accession>A0A4V3WRI7</accession>
<dbReference type="AlphaFoldDB" id="A0A4V3WRI7"/>
<feature type="transmembrane region" description="Helical" evidence="2">
    <location>
        <begin position="138"/>
        <end position="160"/>
    </location>
</feature>
<organism evidence="4 5">
    <name type="scientific">Bifidobacterium pseudolongum</name>
    <dbReference type="NCBI Taxonomy" id="1694"/>
    <lineage>
        <taxon>Bacteria</taxon>
        <taxon>Bacillati</taxon>
        <taxon>Actinomycetota</taxon>
        <taxon>Actinomycetes</taxon>
        <taxon>Bifidobacteriales</taxon>
        <taxon>Bifidobacteriaceae</taxon>
        <taxon>Bifidobacterium</taxon>
    </lineage>
</organism>